<organism evidence="2 3">
    <name type="scientific">Halocaridina rubra</name>
    <name type="common">Hawaiian red shrimp</name>
    <dbReference type="NCBI Taxonomy" id="373956"/>
    <lineage>
        <taxon>Eukaryota</taxon>
        <taxon>Metazoa</taxon>
        <taxon>Ecdysozoa</taxon>
        <taxon>Arthropoda</taxon>
        <taxon>Crustacea</taxon>
        <taxon>Multicrustacea</taxon>
        <taxon>Malacostraca</taxon>
        <taxon>Eumalacostraca</taxon>
        <taxon>Eucarida</taxon>
        <taxon>Decapoda</taxon>
        <taxon>Pleocyemata</taxon>
        <taxon>Caridea</taxon>
        <taxon>Atyoidea</taxon>
        <taxon>Atyidae</taxon>
        <taxon>Halocaridina</taxon>
    </lineage>
</organism>
<keyword evidence="3" id="KW-1185">Reference proteome</keyword>
<sequence length="76" mass="7884">MPPTAGGMGVMGVMGGYLGSVAVGREYLEGGSVGVDPTVWVPPFWDDPHLSDGHLHDPNIAEATHMGDHGPMGETQ</sequence>
<protein>
    <submittedName>
        <fullName evidence="2">Uncharacterized protein</fullName>
    </submittedName>
</protein>
<proteinExistence type="predicted"/>
<dbReference type="AlphaFoldDB" id="A0AAN8ZVA4"/>
<dbReference type="Proteomes" id="UP001381693">
    <property type="component" value="Unassembled WGS sequence"/>
</dbReference>
<comment type="caution">
    <text evidence="2">The sequence shown here is derived from an EMBL/GenBank/DDBJ whole genome shotgun (WGS) entry which is preliminary data.</text>
</comment>
<dbReference type="EMBL" id="JAXCGZ010023809">
    <property type="protein sequence ID" value="KAK7005572.1"/>
    <property type="molecule type" value="Genomic_DNA"/>
</dbReference>
<evidence type="ECO:0000313" key="2">
    <source>
        <dbReference type="EMBL" id="KAK7005572.1"/>
    </source>
</evidence>
<accession>A0AAN8ZVA4</accession>
<gene>
    <name evidence="2" type="ORF">SK128_005834</name>
</gene>
<evidence type="ECO:0000256" key="1">
    <source>
        <dbReference type="SAM" id="MobiDB-lite"/>
    </source>
</evidence>
<name>A0AAN8ZVA4_HALRR</name>
<evidence type="ECO:0000313" key="3">
    <source>
        <dbReference type="Proteomes" id="UP001381693"/>
    </source>
</evidence>
<feature type="region of interest" description="Disordered" evidence="1">
    <location>
        <begin position="52"/>
        <end position="76"/>
    </location>
</feature>
<reference evidence="2 3" key="1">
    <citation type="submission" date="2023-11" db="EMBL/GenBank/DDBJ databases">
        <title>Halocaridina rubra genome assembly.</title>
        <authorList>
            <person name="Smith C."/>
        </authorList>
    </citation>
    <scope>NUCLEOTIDE SEQUENCE [LARGE SCALE GENOMIC DNA]</scope>
    <source>
        <strain evidence="2">EP-1</strain>
        <tissue evidence="2">Whole</tissue>
    </source>
</reference>